<evidence type="ECO:0000313" key="2">
    <source>
        <dbReference type="Proteomes" id="UP001186974"/>
    </source>
</evidence>
<comment type="caution">
    <text evidence="1">The sequence shown here is derived from an EMBL/GenBank/DDBJ whole genome shotgun (WGS) entry which is preliminary data.</text>
</comment>
<reference evidence="1" key="1">
    <citation type="submission" date="2024-09" db="EMBL/GenBank/DDBJ databases">
        <title>Black Yeasts Isolated from many extreme environments.</title>
        <authorList>
            <person name="Coleine C."/>
            <person name="Stajich J.E."/>
            <person name="Selbmann L."/>
        </authorList>
    </citation>
    <scope>NUCLEOTIDE SEQUENCE</scope>
    <source>
        <strain evidence="1">CCFEE 5737</strain>
    </source>
</reference>
<dbReference type="Proteomes" id="UP001186974">
    <property type="component" value="Unassembled WGS sequence"/>
</dbReference>
<sequence>MPHYENEPTINREVTTRDWRDQLFEDDFVVLEGVLSPEKAQSYVDRMFQWLETFSYGFRAEDPSTWGEEHLPAHIKGGMYHGYSVQHEKVIWDARTEPAMLEAFSKLWGTDELLVSFDGMNLMLLVTSMKPSEPWPHVDQNPDRKGMQCVQGILNLAPTRPEDGGLVVLKGSQKLDELFFKAHPEVKERPTWGPADWFGFLGGEVAWFEQRGCELIKVCAEPGDLILWDSRTVHYNKVPSSQNFRAVMYICYTPAGFALQENLEKKAGYFRQRFGTTHWPHANIFHYESKQLRLGKEDSFSRERPADEPEETDLLLKLAGVVPY</sequence>
<name>A0ACC3DYW4_9PEZI</name>
<protein>
    <submittedName>
        <fullName evidence="1">Uncharacterized protein</fullName>
    </submittedName>
</protein>
<keyword evidence="2" id="KW-1185">Reference proteome</keyword>
<proteinExistence type="predicted"/>
<dbReference type="EMBL" id="JAWDJW010000053">
    <property type="protein sequence ID" value="KAK3081838.1"/>
    <property type="molecule type" value="Genomic_DNA"/>
</dbReference>
<accession>A0ACC3DYW4</accession>
<organism evidence="1 2">
    <name type="scientific">Coniosporium uncinatum</name>
    <dbReference type="NCBI Taxonomy" id="93489"/>
    <lineage>
        <taxon>Eukaryota</taxon>
        <taxon>Fungi</taxon>
        <taxon>Dikarya</taxon>
        <taxon>Ascomycota</taxon>
        <taxon>Pezizomycotina</taxon>
        <taxon>Dothideomycetes</taxon>
        <taxon>Dothideomycetes incertae sedis</taxon>
        <taxon>Coniosporium</taxon>
    </lineage>
</organism>
<gene>
    <name evidence="1" type="ORF">LTS18_000668</name>
</gene>
<evidence type="ECO:0000313" key="1">
    <source>
        <dbReference type="EMBL" id="KAK3081838.1"/>
    </source>
</evidence>